<gene>
    <name evidence="2" type="ORF">G0P99_12355</name>
</gene>
<evidence type="ECO:0000313" key="2">
    <source>
        <dbReference type="EMBL" id="NDW45752.1"/>
    </source>
</evidence>
<sequence length="46" mass="5115">MSRPASPTRKAKVTGTPPTAGKLRKRKIAVIARKRVTMANAIREWL</sequence>
<dbReference type="EMBL" id="JAAGOX010000020">
    <property type="protein sequence ID" value="NDW45752.1"/>
    <property type="molecule type" value="Genomic_DNA"/>
</dbReference>
<comment type="caution">
    <text evidence="2">The sequence shown here is derived from an EMBL/GenBank/DDBJ whole genome shotgun (WGS) entry which is preliminary data.</text>
</comment>
<organism evidence="2">
    <name type="scientific">Ruegeria sp. PrR005</name>
    <dbReference type="NCBI Taxonomy" id="2706882"/>
    <lineage>
        <taxon>Bacteria</taxon>
        <taxon>Pseudomonadati</taxon>
        <taxon>Pseudomonadota</taxon>
        <taxon>Alphaproteobacteria</taxon>
        <taxon>Rhodobacterales</taxon>
        <taxon>Roseobacteraceae</taxon>
        <taxon>Ruegeria</taxon>
    </lineage>
</organism>
<name>A0A6B2NNQ6_9RHOB</name>
<dbReference type="RefSeq" id="WP_164130210.1">
    <property type="nucleotide sequence ID" value="NZ_JAAGOX010000020.1"/>
</dbReference>
<evidence type="ECO:0000256" key="1">
    <source>
        <dbReference type="SAM" id="MobiDB-lite"/>
    </source>
</evidence>
<proteinExistence type="predicted"/>
<protein>
    <submittedName>
        <fullName evidence="2">Uncharacterized protein</fullName>
    </submittedName>
</protein>
<accession>A0A6B2NNQ6</accession>
<feature type="region of interest" description="Disordered" evidence="1">
    <location>
        <begin position="1"/>
        <end position="22"/>
    </location>
</feature>
<reference evidence="2" key="1">
    <citation type="submission" date="2020-02" db="EMBL/GenBank/DDBJ databases">
        <title>Delineation of the pyrene-degrading pathway in Roseobacter clade bacteria by genomic analysis.</title>
        <authorList>
            <person name="Zhou H."/>
            <person name="Wang H."/>
        </authorList>
    </citation>
    <scope>NUCLEOTIDE SEQUENCE</scope>
    <source>
        <strain evidence="2">PrR005</strain>
    </source>
</reference>
<dbReference type="AlphaFoldDB" id="A0A6B2NNQ6"/>